<evidence type="ECO:0000256" key="16">
    <source>
        <dbReference type="ARBA" id="ARBA00023324"/>
    </source>
</evidence>
<dbReference type="PROSITE" id="PS50222">
    <property type="entry name" value="EF_HAND_2"/>
    <property type="match status" value="2"/>
</dbReference>
<dbReference type="CDD" id="cd06186">
    <property type="entry name" value="NOX_Duox_like_FAD_NADP"/>
    <property type="match status" value="1"/>
</dbReference>
<evidence type="ECO:0000256" key="3">
    <source>
        <dbReference type="ARBA" id="ARBA00012698"/>
    </source>
</evidence>
<keyword evidence="19" id="KW-0408">Iron</keyword>
<dbReference type="Pfam" id="PF03098">
    <property type="entry name" value="An_peroxidase"/>
    <property type="match status" value="1"/>
</dbReference>
<dbReference type="InterPro" id="IPR037120">
    <property type="entry name" value="Haem_peroxidase_sf_animal"/>
</dbReference>
<feature type="signal peptide" evidence="21">
    <location>
        <begin position="1"/>
        <end position="15"/>
    </location>
</feature>
<dbReference type="GO" id="GO:0006979">
    <property type="term" value="P:response to oxidative stress"/>
    <property type="evidence" value="ECO:0007669"/>
    <property type="project" value="InterPro"/>
</dbReference>
<dbReference type="Pfam" id="PF08030">
    <property type="entry name" value="NAD_binding_6"/>
    <property type="match status" value="1"/>
</dbReference>
<dbReference type="PANTHER" id="PTHR11475:SF144">
    <property type="entry name" value="NAD(P)H OXIDASE (H2O2-FORMING)"/>
    <property type="match status" value="1"/>
</dbReference>
<feature type="non-terminal residue" evidence="24">
    <location>
        <position position="1"/>
    </location>
</feature>
<evidence type="ECO:0000259" key="23">
    <source>
        <dbReference type="PROSITE" id="PS51384"/>
    </source>
</evidence>
<dbReference type="InterPro" id="IPR013112">
    <property type="entry name" value="FAD-bd_8"/>
</dbReference>
<feature type="domain" description="FAD-binding FR-type" evidence="23">
    <location>
        <begin position="1323"/>
        <end position="1427"/>
    </location>
</feature>
<evidence type="ECO:0000256" key="18">
    <source>
        <dbReference type="ARBA" id="ARBA00048762"/>
    </source>
</evidence>
<keyword evidence="15" id="KW-0325">Glycoprotein</keyword>
<keyword evidence="25" id="KW-1185">Reference proteome</keyword>
<evidence type="ECO:0000256" key="11">
    <source>
        <dbReference type="ARBA" id="ARBA00022857"/>
    </source>
</evidence>
<keyword evidence="16" id="KW-0376">Hydrogen peroxide</keyword>
<dbReference type="InterPro" id="IPR013130">
    <property type="entry name" value="Fe3_Rdtase_TM_dom"/>
</dbReference>
<evidence type="ECO:0000256" key="14">
    <source>
        <dbReference type="ARBA" id="ARBA00023136"/>
    </source>
</evidence>
<keyword evidence="4 24" id="KW-0575">Peroxidase</keyword>
<accession>A0A0T6AY99</accession>
<feature type="transmembrane region" description="Helical" evidence="20">
    <location>
        <begin position="1300"/>
        <end position="1319"/>
    </location>
</feature>
<evidence type="ECO:0000256" key="20">
    <source>
        <dbReference type="SAM" id="Phobius"/>
    </source>
</evidence>
<dbReference type="InterPro" id="IPR017938">
    <property type="entry name" value="Riboflavin_synthase-like_b-brl"/>
</dbReference>
<dbReference type="EMBL" id="LJIG01022516">
    <property type="protein sequence ID" value="KRT80163.1"/>
    <property type="molecule type" value="Genomic_DNA"/>
</dbReference>
<comment type="similarity">
    <text evidence="2">In the N-terminal section; belongs to the peroxidase family.</text>
</comment>
<dbReference type="GO" id="GO:0005509">
    <property type="term" value="F:calcium ion binding"/>
    <property type="evidence" value="ECO:0007669"/>
    <property type="project" value="InterPro"/>
</dbReference>
<dbReference type="OrthoDB" id="6019201at2759"/>
<keyword evidence="5" id="KW-0285">Flavoprotein</keyword>
<keyword evidence="19" id="KW-0349">Heme</keyword>
<feature type="transmembrane region" description="Helical" evidence="20">
    <location>
        <begin position="1187"/>
        <end position="1208"/>
    </location>
</feature>
<evidence type="ECO:0000256" key="21">
    <source>
        <dbReference type="SAM" id="SignalP"/>
    </source>
</evidence>
<evidence type="ECO:0000256" key="9">
    <source>
        <dbReference type="ARBA" id="ARBA00022827"/>
    </source>
</evidence>
<evidence type="ECO:0000256" key="1">
    <source>
        <dbReference type="ARBA" id="ARBA00004141"/>
    </source>
</evidence>
<dbReference type="InterPro" id="IPR039261">
    <property type="entry name" value="FNR_nucleotide-bd"/>
</dbReference>
<evidence type="ECO:0000256" key="2">
    <source>
        <dbReference type="ARBA" id="ARBA00005644"/>
    </source>
</evidence>
<sequence>KIFIVLSSFLSLGKLQVTNIPTPTTTPKPPPNPNVELPDPRLGIAWVGNYSRNNQRHRLADWLLGGWTNTDHNIAVASTEAELPGYDGWYNNLDKPDMGAVDGHLLRRWPAAYADGTYQPVTNRPNPLELSQSLLAGPIGSQSKTGKNALLVFFGQQVVEEILDAQRPACPPEYFNIKIPDGHPYRKTHSQMPLLRTRYDQRTGYSPNNPRQQLNEITPYFDGGLFYGVTKQWADRLRTYENGTIDPDGKLAYSHGGLFPEYNKDRLPMANPPPPFHHKIWIDRHETALVSRFFKLGNPRGNENTFLLTFGVLWFRWHNYLATSIRNHHSDWTSDKVFNEARKWVIATYQHIVYDEWLPTWLNGVKLPDYEKYDPSVNPQIDQFFQAAAFRFGHTLVVPGVYLRDYSRNNCRKSVQNWGKAAIRTCNAFWRPQDALKTVYDNNTKELVDIDRVLMGMAVQLTEKEDHKIVEDLRGNVFGPLEFPRRDLMAVNIQRGRDHGLPDFNTAREAYGLPRIKNFNHFKADESVIQNMTALYDNDVNNIDPWVGGILETVDGPGELFITVILDQFARIRNGDRFWYENKKNKLFSVPEIARIRELKLYDVIMAVTKMDFNDIQKNVFRVPTEPGQVPGCDKEFVSSPYSFNGINGTCYHLPQLNAKLLNEPCVQGTTYDFFSNSDVSYILTFTFIGAFIIGLIGLIYTLIVLKEQHKRDEEVRMSKKLQQNAGDGMEVLHLASEWIDPKTPSRLILLKCDREKMQLQVLSRRGILLRALDLHTKNRSLAIFTTKDKNYLIIKTQNDHDLVMEFENEFLLSAFNKTLKMFLAEQQTPFTEDTVNKLNPKDIETYAKRKAKLDMFFRVVFAQAFKITYSKDEILKVDRDFKEIAEFEITMYEFADILGMHPETEFIQRMFLLIDKDRNGFISFREFTDLLVIFANGTETDKGKLLFDMYDIDAVGYLTREDFTAMIRSFLDTVGGTVDHTQLEITIKGMLKAAGLQNKNKLSFEDFLTLVGEDIKKLNKATLGFKGVKNDNKYIDTARETIENLYWSADDLNQRFQGNANFSKQIDDNQEKNVQKVVSTKISYFTTLIRYIENNSVYLFWKSLFTLLLIAIFAERAYHYSVEAEHGGLRRIAGYGVTITRGAASAMMFTYSALLVTMCRNLWCFLRDNSIGKYFPLDAMVEFHKYIAYAALISTLFHIIGHAFNFYHISTQTSDDLTCLFRNYFHSTHEIPKFHYWAWGTITGFTGIILTLLMAIIYLFAQSVVRRRLYNWFWYTHSLYPIFFIFMVLHGAGRLIQEPFFHYFFLGPLILFILDTVVSVRRKKIQIPVVKAKIWPSEVTMLEFIKPLSFVYKSGQWVRIACLGLNSNEYHPFTLSSSPDEATLTVHIRAVGPWTTHIRKIYDEALTSQSRPQIYLDGPYGESHQDWYQFEVSILVGGGIGVTPFASILKDIVFKSNINYKFKCQKVYFIWVSRTQRQFEWMVDIVSKLEANDKNGIVSSHIFITQFYEKFDLRTILLYICERHYQKISQKSLFTNLRAVTHFGRPSFAEFFKTVQSLHSTVNLTRVEVLVLFSLWILGCPNWSFQLWSTTDDELSRNGLFQA</sequence>
<dbReference type="PROSITE" id="PS50292">
    <property type="entry name" value="PEROXIDASE_3"/>
    <property type="match status" value="1"/>
</dbReference>
<dbReference type="GO" id="GO:0016174">
    <property type="term" value="F:NAD(P)H oxidase H2O2-forming activity"/>
    <property type="evidence" value="ECO:0007669"/>
    <property type="project" value="UniProtKB-EC"/>
</dbReference>
<dbReference type="InterPro" id="IPR034821">
    <property type="entry name" value="DUOX_peroxidase"/>
</dbReference>
<dbReference type="SUPFAM" id="SSF48113">
    <property type="entry name" value="Heme-dependent peroxidases"/>
    <property type="match status" value="1"/>
</dbReference>
<dbReference type="EC" id="1.6.3.1" evidence="3"/>
<dbReference type="PRINTS" id="PR00457">
    <property type="entry name" value="ANPEROXIDASE"/>
</dbReference>
<dbReference type="Gene3D" id="1.10.640.10">
    <property type="entry name" value="Haem peroxidase domain superfamily, animal type"/>
    <property type="match status" value="1"/>
</dbReference>
<dbReference type="Gene3D" id="2.40.30.10">
    <property type="entry name" value="Translation factors"/>
    <property type="match status" value="1"/>
</dbReference>
<dbReference type="Gene3D" id="1.10.238.10">
    <property type="entry name" value="EF-hand"/>
    <property type="match status" value="1"/>
</dbReference>
<feature type="binding site" description="axial binding residue" evidence="19">
    <location>
        <position position="394"/>
    </location>
    <ligand>
        <name>heme b</name>
        <dbReference type="ChEBI" id="CHEBI:60344"/>
    </ligand>
    <ligandPart>
        <name>Fe</name>
        <dbReference type="ChEBI" id="CHEBI:18248"/>
    </ligandPart>
</feature>
<dbReference type="PANTHER" id="PTHR11475">
    <property type="entry name" value="OXIDASE/PEROXIDASE"/>
    <property type="match status" value="1"/>
</dbReference>
<keyword evidence="7 19" id="KW-0479">Metal-binding</keyword>
<dbReference type="InterPro" id="IPR010255">
    <property type="entry name" value="Haem_peroxidase_sf"/>
</dbReference>
<dbReference type="CDD" id="cd09820">
    <property type="entry name" value="dual_peroxidase_like"/>
    <property type="match status" value="1"/>
</dbReference>
<dbReference type="InterPro" id="IPR002048">
    <property type="entry name" value="EF_hand_dom"/>
</dbReference>
<keyword evidence="9" id="KW-0274">FAD</keyword>
<evidence type="ECO:0000256" key="4">
    <source>
        <dbReference type="ARBA" id="ARBA00022559"/>
    </source>
</evidence>
<feature type="transmembrane region" description="Helical" evidence="20">
    <location>
        <begin position="682"/>
        <end position="706"/>
    </location>
</feature>
<feature type="transmembrane region" description="Helical" evidence="20">
    <location>
        <begin position="1098"/>
        <end position="1115"/>
    </location>
</feature>
<dbReference type="PROSITE" id="PS00018">
    <property type="entry name" value="EF_HAND_1"/>
    <property type="match status" value="1"/>
</dbReference>
<comment type="catalytic activity">
    <reaction evidence="17">
        <text>NADH + O2 + H(+) = H2O2 + NAD(+)</text>
        <dbReference type="Rhea" id="RHEA:11264"/>
        <dbReference type="ChEBI" id="CHEBI:15378"/>
        <dbReference type="ChEBI" id="CHEBI:15379"/>
        <dbReference type="ChEBI" id="CHEBI:16240"/>
        <dbReference type="ChEBI" id="CHEBI:57540"/>
        <dbReference type="ChEBI" id="CHEBI:57945"/>
        <dbReference type="EC" id="1.6.3.1"/>
    </reaction>
</comment>
<keyword evidence="13" id="KW-0560">Oxidoreductase</keyword>
<evidence type="ECO:0000256" key="8">
    <source>
        <dbReference type="ARBA" id="ARBA00022737"/>
    </source>
</evidence>
<evidence type="ECO:0000259" key="22">
    <source>
        <dbReference type="PROSITE" id="PS50222"/>
    </source>
</evidence>
<dbReference type="SMART" id="SM00054">
    <property type="entry name" value="EFh"/>
    <property type="match status" value="2"/>
</dbReference>
<feature type="transmembrane region" description="Helical" evidence="20">
    <location>
        <begin position="1273"/>
        <end position="1294"/>
    </location>
</feature>
<dbReference type="Proteomes" id="UP000051574">
    <property type="component" value="Unassembled WGS sequence"/>
</dbReference>
<evidence type="ECO:0000256" key="13">
    <source>
        <dbReference type="ARBA" id="ARBA00023002"/>
    </source>
</evidence>
<organism evidence="24 25">
    <name type="scientific">Oryctes borbonicus</name>
    <dbReference type="NCBI Taxonomy" id="1629725"/>
    <lineage>
        <taxon>Eukaryota</taxon>
        <taxon>Metazoa</taxon>
        <taxon>Ecdysozoa</taxon>
        <taxon>Arthropoda</taxon>
        <taxon>Hexapoda</taxon>
        <taxon>Insecta</taxon>
        <taxon>Pterygota</taxon>
        <taxon>Neoptera</taxon>
        <taxon>Endopterygota</taxon>
        <taxon>Coleoptera</taxon>
        <taxon>Polyphaga</taxon>
        <taxon>Scarabaeiformia</taxon>
        <taxon>Scarabaeidae</taxon>
        <taxon>Dynastinae</taxon>
        <taxon>Oryctes</taxon>
    </lineage>
</organism>
<dbReference type="PROSITE" id="PS51384">
    <property type="entry name" value="FAD_FR"/>
    <property type="match status" value="1"/>
</dbReference>
<dbReference type="CDD" id="cd00051">
    <property type="entry name" value="EFh"/>
    <property type="match status" value="1"/>
</dbReference>
<keyword evidence="12 20" id="KW-1133">Transmembrane helix</keyword>
<dbReference type="SFLD" id="SFLDG01169">
    <property type="entry name" value="NADPH_oxidase_subgroup_(NOX)"/>
    <property type="match status" value="1"/>
</dbReference>
<dbReference type="SUPFAM" id="SSF47473">
    <property type="entry name" value="EF-hand"/>
    <property type="match status" value="1"/>
</dbReference>
<keyword evidence="11" id="KW-0521">NADP</keyword>
<comment type="catalytic activity">
    <reaction evidence="18">
        <text>NADPH + O2 + H(+) = H2O2 + NADP(+)</text>
        <dbReference type="Rhea" id="RHEA:11260"/>
        <dbReference type="ChEBI" id="CHEBI:15378"/>
        <dbReference type="ChEBI" id="CHEBI:15379"/>
        <dbReference type="ChEBI" id="CHEBI:16240"/>
        <dbReference type="ChEBI" id="CHEBI:57783"/>
        <dbReference type="ChEBI" id="CHEBI:58349"/>
        <dbReference type="EC" id="1.6.3.1"/>
    </reaction>
</comment>
<proteinExistence type="inferred from homology"/>
<evidence type="ECO:0000256" key="17">
    <source>
        <dbReference type="ARBA" id="ARBA00047455"/>
    </source>
</evidence>
<dbReference type="GO" id="GO:0020037">
    <property type="term" value="F:heme binding"/>
    <property type="evidence" value="ECO:0007669"/>
    <property type="project" value="InterPro"/>
</dbReference>
<dbReference type="InterPro" id="IPR018247">
    <property type="entry name" value="EF_Hand_1_Ca_BS"/>
</dbReference>
<dbReference type="Pfam" id="PF01794">
    <property type="entry name" value="Ferric_reduct"/>
    <property type="match status" value="1"/>
</dbReference>
<keyword evidence="8" id="KW-0677">Repeat</keyword>
<name>A0A0T6AY99_9SCAR</name>
<reference evidence="24 25" key="1">
    <citation type="submission" date="2015-09" db="EMBL/GenBank/DDBJ databases">
        <title>Draft genome of the scarab beetle Oryctes borbonicus.</title>
        <authorList>
            <person name="Meyer J.M."/>
            <person name="Markov G.V."/>
            <person name="Baskaran P."/>
            <person name="Herrmann M."/>
            <person name="Sommer R.J."/>
            <person name="Roedelsperger C."/>
        </authorList>
    </citation>
    <scope>NUCLEOTIDE SEQUENCE [LARGE SCALE GENOMIC DNA]</scope>
    <source>
        <strain evidence="24">OB123</strain>
        <tissue evidence="24">Whole animal</tissue>
    </source>
</reference>
<evidence type="ECO:0000256" key="12">
    <source>
        <dbReference type="ARBA" id="ARBA00022989"/>
    </source>
</evidence>
<keyword evidence="14 20" id="KW-0472">Membrane</keyword>
<evidence type="ECO:0000256" key="6">
    <source>
        <dbReference type="ARBA" id="ARBA00022692"/>
    </source>
</evidence>
<dbReference type="InterPro" id="IPR013121">
    <property type="entry name" value="Fe_red_NAD-bd_6"/>
</dbReference>
<comment type="subcellular location">
    <subcellularLocation>
        <location evidence="1">Membrane</location>
        <topology evidence="1">Multi-pass membrane protein</topology>
    </subcellularLocation>
</comment>
<evidence type="ECO:0000256" key="15">
    <source>
        <dbReference type="ARBA" id="ARBA00023180"/>
    </source>
</evidence>
<dbReference type="Pfam" id="PF08022">
    <property type="entry name" value="FAD_binding_8"/>
    <property type="match status" value="1"/>
</dbReference>
<protein>
    <recommendedName>
        <fullName evidence="3">NAD(P)H oxidase (H2O2-forming)</fullName>
        <ecNumber evidence="3">1.6.3.1</ecNumber>
    </recommendedName>
</protein>
<feature type="transmembrane region" description="Helical" evidence="20">
    <location>
        <begin position="1149"/>
        <end position="1167"/>
    </location>
</feature>
<evidence type="ECO:0000256" key="5">
    <source>
        <dbReference type="ARBA" id="ARBA00022630"/>
    </source>
</evidence>
<evidence type="ECO:0000256" key="19">
    <source>
        <dbReference type="PIRSR" id="PIRSR619791-2"/>
    </source>
</evidence>
<evidence type="ECO:0000256" key="10">
    <source>
        <dbReference type="ARBA" id="ARBA00022837"/>
    </source>
</evidence>
<comment type="caution">
    <text evidence="24">The sequence shown here is derived from an EMBL/GenBank/DDBJ whole genome shotgun (WGS) entry which is preliminary data.</text>
</comment>
<feature type="transmembrane region" description="Helical" evidence="20">
    <location>
        <begin position="1237"/>
        <end position="1261"/>
    </location>
</feature>
<dbReference type="InterPro" id="IPR017927">
    <property type="entry name" value="FAD-bd_FR_type"/>
</dbReference>
<dbReference type="SUPFAM" id="SSF52343">
    <property type="entry name" value="Ferredoxin reductase-like, C-terminal NADP-linked domain"/>
    <property type="match status" value="1"/>
</dbReference>
<dbReference type="GO" id="GO:0004601">
    <property type="term" value="F:peroxidase activity"/>
    <property type="evidence" value="ECO:0007669"/>
    <property type="project" value="UniProtKB-KW"/>
</dbReference>
<dbReference type="SUPFAM" id="SSF63380">
    <property type="entry name" value="Riboflavin synthase domain-like"/>
    <property type="match status" value="1"/>
</dbReference>
<dbReference type="Gene3D" id="3.40.50.80">
    <property type="entry name" value="Nucleotide-binding domain of ferredoxin-NADP reductase (FNR) module"/>
    <property type="match status" value="1"/>
</dbReference>
<dbReference type="GO" id="GO:0016020">
    <property type="term" value="C:membrane"/>
    <property type="evidence" value="ECO:0007669"/>
    <property type="project" value="UniProtKB-SubCell"/>
</dbReference>
<evidence type="ECO:0000313" key="24">
    <source>
        <dbReference type="EMBL" id="KRT80163.1"/>
    </source>
</evidence>
<feature type="domain" description="EF-hand" evidence="22">
    <location>
        <begin position="903"/>
        <end position="938"/>
    </location>
</feature>
<evidence type="ECO:0000256" key="7">
    <source>
        <dbReference type="ARBA" id="ARBA00022723"/>
    </source>
</evidence>
<keyword evidence="21" id="KW-0732">Signal</keyword>
<evidence type="ECO:0000313" key="25">
    <source>
        <dbReference type="Proteomes" id="UP000051574"/>
    </source>
</evidence>
<dbReference type="InterPro" id="IPR019791">
    <property type="entry name" value="Haem_peroxidase_animal"/>
</dbReference>
<dbReference type="InterPro" id="IPR011992">
    <property type="entry name" value="EF-hand-dom_pair"/>
</dbReference>
<dbReference type="FunFam" id="2.40.30.10:FF:000059">
    <property type="entry name" value="dual oxidase isoform X1"/>
    <property type="match status" value="1"/>
</dbReference>
<dbReference type="GO" id="GO:0016175">
    <property type="term" value="F:superoxide-generating NAD(P)H oxidase activity"/>
    <property type="evidence" value="ECO:0007669"/>
    <property type="project" value="UniProtKB-ARBA"/>
</dbReference>
<feature type="chain" id="PRO_5013380111" description="NAD(P)H oxidase (H2O2-forming)" evidence="21">
    <location>
        <begin position="16"/>
        <end position="1604"/>
    </location>
</feature>
<keyword evidence="6 20" id="KW-0812">Transmembrane</keyword>
<dbReference type="GO" id="GO:0009653">
    <property type="term" value="P:anatomical structure morphogenesis"/>
    <property type="evidence" value="ECO:0007669"/>
    <property type="project" value="UniProtKB-ARBA"/>
</dbReference>
<gene>
    <name evidence="24" type="ORF">AMK59_7980</name>
</gene>
<keyword evidence="10" id="KW-0106">Calcium</keyword>
<dbReference type="GO" id="GO:0042742">
    <property type="term" value="P:defense response to bacterium"/>
    <property type="evidence" value="ECO:0007669"/>
    <property type="project" value="UniProtKB-ARBA"/>
</dbReference>
<dbReference type="GO" id="GO:0042744">
    <property type="term" value="P:hydrogen peroxide catabolic process"/>
    <property type="evidence" value="ECO:0007669"/>
    <property type="project" value="UniProtKB-KW"/>
</dbReference>
<feature type="domain" description="EF-hand" evidence="22">
    <location>
        <begin position="939"/>
        <end position="974"/>
    </location>
</feature>